<gene>
    <name evidence="1" type="ORF">K3G42_024140</name>
</gene>
<keyword evidence="2" id="KW-1185">Reference proteome</keyword>
<name>A0ACB8FET9_9SAUR</name>
<protein>
    <submittedName>
        <fullName evidence="1">Uncharacterized protein</fullName>
    </submittedName>
</protein>
<dbReference type="Proteomes" id="UP000827872">
    <property type="component" value="Linkage Group LG09"/>
</dbReference>
<comment type="caution">
    <text evidence="1">The sequence shown here is derived from an EMBL/GenBank/DDBJ whole genome shotgun (WGS) entry which is preliminary data.</text>
</comment>
<evidence type="ECO:0000313" key="2">
    <source>
        <dbReference type="Proteomes" id="UP000827872"/>
    </source>
</evidence>
<organism evidence="1 2">
    <name type="scientific">Sphaerodactylus townsendi</name>
    <dbReference type="NCBI Taxonomy" id="933632"/>
    <lineage>
        <taxon>Eukaryota</taxon>
        <taxon>Metazoa</taxon>
        <taxon>Chordata</taxon>
        <taxon>Craniata</taxon>
        <taxon>Vertebrata</taxon>
        <taxon>Euteleostomi</taxon>
        <taxon>Lepidosauria</taxon>
        <taxon>Squamata</taxon>
        <taxon>Bifurcata</taxon>
        <taxon>Gekkota</taxon>
        <taxon>Sphaerodactylidae</taxon>
        <taxon>Sphaerodactylus</taxon>
    </lineage>
</organism>
<evidence type="ECO:0000313" key="1">
    <source>
        <dbReference type="EMBL" id="KAH8003796.1"/>
    </source>
</evidence>
<accession>A0ACB8FET9</accession>
<reference evidence="1" key="1">
    <citation type="submission" date="2021-08" db="EMBL/GenBank/DDBJ databases">
        <title>The first chromosome-level gecko genome reveals the dynamic sex chromosomes of Neotropical dwarf geckos (Sphaerodactylidae: Sphaerodactylus).</title>
        <authorList>
            <person name="Pinto B.J."/>
            <person name="Keating S.E."/>
            <person name="Gamble T."/>
        </authorList>
    </citation>
    <scope>NUCLEOTIDE SEQUENCE</scope>
    <source>
        <strain evidence="1">TG3544</strain>
    </source>
</reference>
<proteinExistence type="predicted"/>
<dbReference type="EMBL" id="CM037622">
    <property type="protein sequence ID" value="KAH8003796.1"/>
    <property type="molecule type" value="Genomic_DNA"/>
</dbReference>
<sequence>MAAPSWQEIVAQQAEEMSSRLRDVLSAGVGLLRTELGLQLPPNLEPQRLPTWLVVLSTSVLALLVLLGLLWAATCARGGDARKKRLGRAAQTGEEEEEDDEEEDETAGVGLTGGRGSGGPNKAAPGAATMLLLKGEEQKKRNKKKPPEKTSRLNGQPAHEMSEEEIMRTVRRDNLKQPSDAEKKTEKSKKNKKKPKGDARTVQDQSRSEGKEIDEGDSISSIQVSNSKSGKVDAVLQQGLNEGPTVNGGNWSEKPVKLSSQIGTSEEKWTSVTSAGSKKKTETSAWGKDAGDNGNGKEWGVSLVGRTWGERSLFPSVAAWSGVDGRINTPEQSSASFTSLGLNPAVPGSSSESVSQPGTTDFQWDLNRNQAHIDDEWSGLNGLSPTDPSSDWNAPAEEWGNWVEEEKPPPTPQLEEVLSEVQKVSDEDREKTELTLHSTASGKSKKKKKKKKKQGEEAGSAAQDAEDLERDAAEEFPEDTSKVQQEEMSFSLKTISTSEEAEPEETPTFSVSTEPSVTVSENESDKLPSQVPQMLQETEVPISNVKQNSVPPPQTKSEESWESPKQIKKKKKARRET</sequence>